<evidence type="ECO:0000313" key="2">
    <source>
        <dbReference type="EMBL" id="QSW98670.1"/>
    </source>
</evidence>
<organism evidence="2 3">
    <name type="scientific">Haloterrigena alkaliphila</name>
    <dbReference type="NCBI Taxonomy" id="2816475"/>
    <lineage>
        <taxon>Archaea</taxon>
        <taxon>Methanobacteriati</taxon>
        <taxon>Methanobacteriota</taxon>
        <taxon>Stenosarchaea group</taxon>
        <taxon>Halobacteria</taxon>
        <taxon>Halobacteriales</taxon>
        <taxon>Natrialbaceae</taxon>
        <taxon>Haloterrigena</taxon>
    </lineage>
</organism>
<protein>
    <recommendedName>
        <fullName evidence="1">DUF7988 domain-containing protein</fullName>
    </recommendedName>
</protein>
<name>A0A8A2VD82_9EURY</name>
<dbReference type="InterPro" id="IPR058294">
    <property type="entry name" value="DUF7988"/>
</dbReference>
<accession>A0A8A2VD82</accession>
<dbReference type="AlphaFoldDB" id="A0A8A2VD82"/>
<keyword evidence="3" id="KW-1185">Reference proteome</keyword>
<dbReference type="KEGG" id="hakz:J0X25_14925"/>
<evidence type="ECO:0000259" key="1">
    <source>
        <dbReference type="Pfam" id="PF25950"/>
    </source>
</evidence>
<dbReference type="GeneID" id="63188624"/>
<dbReference type="RefSeq" id="WP_207288279.1">
    <property type="nucleotide sequence ID" value="NZ_CP071462.1"/>
</dbReference>
<dbReference type="EMBL" id="CP071462">
    <property type="protein sequence ID" value="QSW98670.1"/>
    <property type="molecule type" value="Genomic_DNA"/>
</dbReference>
<proteinExistence type="predicted"/>
<gene>
    <name evidence="2" type="ORF">J0X25_14925</name>
</gene>
<sequence length="140" mass="15291">MSYPVRDARRRIRAEHVGVLEEIDRCADRVAEPWDTARTTDPDAVADGLRATFAETGLLERLPLVLSDVVAATGHELPVEPVAAPPYVVVTSRGPVLRATIDPGRLVLRFDVFDIVRDAEPGKPPAYRRGNGVELGISLE</sequence>
<reference evidence="2 3" key="1">
    <citation type="submission" date="2021-03" db="EMBL/GenBank/DDBJ databases">
        <title>Haloterrigena longa sp. nov. and Haloterrigena limicola sp. nov., extremely halophilic archaea isolated from a salt lake.</title>
        <authorList>
            <person name="Henglin C."/>
        </authorList>
    </citation>
    <scope>NUCLEOTIDE SEQUENCE [LARGE SCALE GENOMIC DNA]</scope>
    <source>
        <strain evidence="2 3">KZCA68</strain>
    </source>
</reference>
<evidence type="ECO:0000313" key="3">
    <source>
        <dbReference type="Proteomes" id="UP000663203"/>
    </source>
</evidence>
<dbReference type="Pfam" id="PF25950">
    <property type="entry name" value="DUF7988"/>
    <property type="match status" value="1"/>
</dbReference>
<dbReference type="Proteomes" id="UP000663203">
    <property type="component" value="Chromosome"/>
</dbReference>
<feature type="domain" description="DUF7988" evidence="1">
    <location>
        <begin position="7"/>
        <end position="139"/>
    </location>
</feature>